<keyword evidence="2" id="KW-1185">Reference proteome</keyword>
<gene>
    <name evidence="1" type="ORF">Clacol_010247</name>
</gene>
<evidence type="ECO:0000313" key="1">
    <source>
        <dbReference type="EMBL" id="GJJ15968.1"/>
    </source>
</evidence>
<proteinExistence type="predicted"/>
<dbReference type="AlphaFoldDB" id="A0AAV5ASI5"/>
<dbReference type="PANTHER" id="PTHR34144">
    <property type="entry name" value="CHROMOSOME 8, WHOLE GENOME SHOTGUN SEQUENCE"/>
    <property type="match status" value="1"/>
</dbReference>
<dbReference type="Pfam" id="PF11735">
    <property type="entry name" value="CAP59_mtransfer"/>
    <property type="match status" value="1"/>
</dbReference>
<dbReference type="Proteomes" id="UP001050691">
    <property type="component" value="Unassembled WGS sequence"/>
</dbReference>
<comment type="caution">
    <text evidence="1">The sequence shown here is derived from an EMBL/GenBank/DDBJ whole genome shotgun (WGS) entry which is preliminary data.</text>
</comment>
<sequence>MIDPYSIVPTPPSLPFVLNSNPITQKGSLQEAYSQTAQFTAPKYRPACALVPTLSNDPRFTSLQSGQKSITNVYLALNLINNKNILPTFLHELPTFISYLHNHRFFISILENGSSDMTPGFLVLLSKVLDTLGVSYEITVRGETDKPEKSNGRRISELARVRNGAMQALYDGSAAEKMGIDNFDLVLFMNDIVWCAADLLETLYEHVNKQAHMTCATDWGGKVVYDRWVARTMTGLPFYLQKDLKEYFGDPNPGKPPYPRPLPDDPDAREKLLSLEPFQVFSCWNGAAFINPKAFFNGTVSLPTSSSLSATDLPRTNDAIRFRMAKNDGDKKVTEKASECYLICVDLWLRGLGKILLVPRASVAYDLNEYSLVRQDGGRTKPHPIGIEPSSSRIHPPPPFVWNDIPPTEVVYHDWAQWYAPETI</sequence>
<dbReference type="InterPro" id="IPR021047">
    <property type="entry name" value="Mannosyltransferase_CMT1"/>
</dbReference>
<name>A0AAV5ASI5_9AGAM</name>
<organism evidence="1 2">
    <name type="scientific">Clathrus columnatus</name>
    <dbReference type="NCBI Taxonomy" id="1419009"/>
    <lineage>
        <taxon>Eukaryota</taxon>
        <taxon>Fungi</taxon>
        <taxon>Dikarya</taxon>
        <taxon>Basidiomycota</taxon>
        <taxon>Agaricomycotina</taxon>
        <taxon>Agaricomycetes</taxon>
        <taxon>Phallomycetidae</taxon>
        <taxon>Phallales</taxon>
        <taxon>Clathraceae</taxon>
        <taxon>Clathrus</taxon>
    </lineage>
</organism>
<evidence type="ECO:0000313" key="2">
    <source>
        <dbReference type="Proteomes" id="UP001050691"/>
    </source>
</evidence>
<dbReference type="PANTHER" id="PTHR34144:SF5">
    <property type="entry name" value="ALPHA-1,3-MANNOSYLTRANSFERASE CMT1"/>
    <property type="match status" value="1"/>
</dbReference>
<accession>A0AAV5ASI5</accession>
<protein>
    <recommendedName>
        <fullName evidence="3">Glycosyltransferase family 69 protein</fullName>
    </recommendedName>
</protein>
<reference evidence="1" key="1">
    <citation type="submission" date="2021-10" db="EMBL/GenBank/DDBJ databases">
        <title>De novo Genome Assembly of Clathrus columnatus (Basidiomycota, Fungi) Using Illumina and Nanopore Sequence Data.</title>
        <authorList>
            <person name="Ogiso-Tanaka E."/>
            <person name="Itagaki H."/>
            <person name="Hosoya T."/>
            <person name="Hosaka K."/>
        </authorList>
    </citation>
    <scope>NUCLEOTIDE SEQUENCE</scope>
    <source>
        <strain evidence="1">MO-923</strain>
    </source>
</reference>
<evidence type="ECO:0008006" key="3">
    <source>
        <dbReference type="Google" id="ProtNLM"/>
    </source>
</evidence>
<dbReference type="EMBL" id="BPWL01000011">
    <property type="protein sequence ID" value="GJJ15968.1"/>
    <property type="molecule type" value="Genomic_DNA"/>
</dbReference>